<evidence type="ECO:0000259" key="1">
    <source>
        <dbReference type="Pfam" id="PF00652"/>
    </source>
</evidence>
<organism evidence="2 3">
    <name type="scientific">Saccharothrix tamanrassetensis</name>
    <dbReference type="NCBI Taxonomy" id="1051531"/>
    <lineage>
        <taxon>Bacteria</taxon>
        <taxon>Bacillati</taxon>
        <taxon>Actinomycetota</taxon>
        <taxon>Actinomycetes</taxon>
        <taxon>Pseudonocardiales</taxon>
        <taxon>Pseudonocardiaceae</taxon>
        <taxon>Saccharothrix</taxon>
    </lineage>
</organism>
<dbReference type="Gene3D" id="2.80.10.50">
    <property type="match status" value="1"/>
</dbReference>
<dbReference type="CDD" id="cd23415">
    <property type="entry name" value="beta-trefoil_Ricin_AH"/>
    <property type="match status" value="1"/>
</dbReference>
<accession>A0A841CPP8</accession>
<dbReference type="Proteomes" id="UP000547510">
    <property type="component" value="Unassembled WGS sequence"/>
</dbReference>
<comment type="caution">
    <text evidence="2">The sequence shown here is derived from an EMBL/GenBank/DDBJ whole genome shotgun (WGS) entry which is preliminary data.</text>
</comment>
<dbReference type="InterPro" id="IPR000772">
    <property type="entry name" value="Ricin_B_lectin"/>
</dbReference>
<dbReference type="RefSeq" id="WP_184698591.1">
    <property type="nucleotide sequence ID" value="NZ_JACHJN010000016.1"/>
</dbReference>
<dbReference type="PROSITE" id="PS50231">
    <property type="entry name" value="RICIN_B_LECTIN"/>
    <property type="match status" value="1"/>
</dbReference>
<evidence type="ECO:0000313" key="3">
    <source>
        <dbReference type="Proteomes" id="UP000547510"/>
    </source>
</evidence>
<dbReference type="SUPFAM" id="SSF50370">
    <property type="entry name" value="Ricin B-like lectins"/>
    <property type="match status" value="1"/>
</dbReference>
<dbReference type="EMBL" id="JACHJN010000016">
    <property type="protein sequence ID" value="MBB5960402.1"/>
    <property type="molecule type" value="Genomic_DNA"/>
</dbReference>
<evidence type="ECO:0000313" key="2">
    <source>
        <dbReference type="EMBL" id="MBB5960402.1"/>
    </source>
</evidence>
<name>A0A841CPP8_9PSEU</name>
<keyword evidence="3" id="KW-1185">Reference proteome</keyword>
<dbReference type="Pfam" id="PF00652">
    <property type="entry name" value="Ricin_B_lectin"/>
    <property type="match status" value="1"/>
</dbReference>
<sequence length="152" mass="16765">MGLILMAGPASAAESPRATGTVADAKAGDANTQATWFLLRNRKLSGKCIANHHPKVFVYRCEPDYADQLWTLSGVGQLANGKSGACLAMHANGRVFTHRCDTYQDQRWIFRDVGDGFLIENAEHRGKCIAAHSDGKVFGFRCTTGYQDQHWY</sequence>
<reference evidence="2 3" key="1">
    <citation type="submission" date="2020-08" db="EMBL/GenBank/DDBJ databases">
        <title>Genomic Encyclopedia of Type Strains, Phase III (KMG-III): the genomes of soil and plant-associated and newly described type strains.</title>
        <authorList>
            <person name="Whitman W."/>
        </authorList>
    </citation>
    <scope>NUCLEOTIDE SEQUENCE [LARGE SCALE GENOMIC DNA]</scope>
    <source>
        <strain evidence="2 3">CECT 8640</strain>
    </source>
</reference>
<gene>
    <name evidence="2" type="ORF">FHS29_007026</name>
</gene>
<proteinExistence type="predicted"/>
<feature type="domain" description="Ricin B lectin" evidence="1">
    <location>
        <begin position="36"/>
        <end position="151"/>
    </location>
</feature>
<dbReference type="InterPro" id="IPR035992">
    <property type="entry name" value="Ricin_B-like_lectins"/>
</dbReference>
<dbReference type="AlphaFoldDB" id="A0A841CPP8"/>
<protein>
    <recommendedName>
        <fullName evidence="1">Ricin B lectin domain-containing protein</fullName>
    </recommendedName>
</protein>